<dbReference type="PROSITE" id="PS50240">
    <property type="entry name" value="TRYPSIN_DOM"/>
    <property type="match status" value="1"/>
</dbReference>
<organism evidence="3 4">
    <name type="scientific">Myotis brandtii</name>
    <name type="common">Brandt's bat</name>
    <dbReference type="NCBI Taxonomy" id="109478"/>
    <lineage>
        <taxon>Eukaryota</taxon>
        <taxon>Metazoa</taxon>
        <taxon>Chordata</taxon>
        <taxon>Craniata</taxon>
        <taxon>Vertebrata</taxon>
        <taxon>Euteleostomi</taxon>
        <taxon>Mammalia</taxon>
        <taxon>Eutheria</taxon>
        <taxon>Laurasiatheria</taxon>
        <taxon>Chiroptera</taxon>
        <taxon>Yangochiroptera</taxon>
        <taxon>Vespertilionidae</taxon>
        <taxon>Myotis</taxon>
    </lineage>
</organism>
<keyword evidence="1" id="KW-1015">Disulfide bond</keyword>
<dbReference type="Proteomes" id="UP000052978">
    <property type="component" value="Unassembled WGS sequence"/>
</dbReference>
<dbReference type="Pfam" id="PF00089">
    <property type="entry name" value="Trypsin"/>
    <property type="match status" value="1"/>
</dbReference>
<evidence type="ECO:0000313" key="3">
    <source>
        <dbReference type="EMBL" id="EPQ16036.1"/>
    </source>
</evidence>
<name>S7NFJ7_MYOBR</name>
<dbReference type="CDD" id="cd00190">
    <property type="entry name" value="Tryp_SPc"/>
    <property type="match status" value="1"/>
</dbReference>
<evidence type="ECO:0000313" key="4">
    <source>
        <dbReference type="Proteomes" id="UP000052978"/>
    </source>
</evidence>
<dbReference type="FunFam" id="2.40.10.10:FF:000166">
    <property type="entry name" value="Trypsin"/>
    <property type="match status" value="1"/>
</dbReference>
<dbReference type="eggNOG" id="KOG3627">
    <property type="taxonomic scope" value="Eukaryota"/>
</dbReference>
<dbReference type="InterPro" id="IPR009003">
    <property type="entry name" value="Peptidase_S1_PA"/>
</dbReference>
<accession>S7NFJ7</accession>
<dbReference type="GO" id="GO:0002803">
    <property type="term" value="P:positive regulation of antibacterial peptide production"/>
    <property type="evidence" value="ECO:0007669"/>
    <property type="project" value="TreeGrafter"/>
</dbReference>
<sequence length="147" mass="15668">MPSPCLHPAQDTGERIINGVPCPRGAQPWQVALFTDHGIKCAGVLVHKDWVLTVAHCRKSEYIVQVGSDILVDGNAQRIRATESFVHPQFDAARQVHDIMLVKLSSPAKLSSTVRTVGVPSSCKQPGTSCTVSGWGSTTVDVGKAAP</sequence>
<dbReference type="EMBL" id="KE164201">
    <property type="protein sequence ID" value="EPQ16036.1"/>
    <property type="molecule type" value="Genomic_DNA"/>
</dbReference>
<reference evidence="3 4" key="1">
    <citation type="journal article" date="2013" name="Nat. Commun.">
        <title>Genome analysis reveals insights into physiology and longevity of the Brandt's bat Myotis brandtii.</title>
        <authorList>
            <person name="Seim I."/>
            <person name="Fang X."/>
            <person name="Xiong Z."/>
            <person name="Lobanov A.V."/>
            <person name="Huang Z."/>
            <person name="Ma S."/>
            <person name="Feng Y."/>
            <person name="Turanov A.A."/>
            <person name="Zhu Y."/>
            <person name="Lenz T.L."/>
            <person name="Gerashchenko M.V."/>
            <person name="Fan D."/>
            <person name="Hee Yim S."/>
            <person name="Yao X."/>
            <person name="Jordan D."/>
            <person name="Xiong Y."/>
            <person name="Ma Y."/>
            <person name="Lyapunov A.N."/>
            <person name="Chen G."/>
            <person name="Kulakova O.I."/>
            <person name="Sun Y."/>
            <person name="Lee S.G."/>
            <person name="Bronson R.T."/>
            <person name="Moskalev A.A."/>
            <person name="Sunyaev S.R."/>
            <person name="Zhang G."/>
            <person name="Krogh A."/>
            <person name="Wang J."/>
            <person name="Gladyshev V.N."/>
        </authorList>
    </citation>
    <scope>NUCLEOTIDE SEQUENCE [LARGE SCALE GENOMIC DNA]</scope>
</reference>
<evidence type="ECO:0000259" key="2">
    <source>
        <dbReference type="PROSITE" id="PS50240"/>
    </source>
</evidence>
<protein>
    <submittedName>
        <fullName evidence="3">Kallikrein-7</fullName>
    </submittedName>
</protein>
<dbReference type="PRINTS" id="PR00722">
    <property type="entry name" value="CHYMOTRYPSIN"/>
</dbReference>
<dbReference type="GO" id="GO:0006508">
    <property type="term" value="P:proteolysis"/>
    <property type="evidence" value="ECO:0007669"/>
    <property type="project" value="InterPro"/>
</dbReference>
<dbReference type="PANTHER" id="PTHR24271">
    <property type="entry name" value="KALLIKREIN-RELATED"/>
    <property type="match status" value="1"/>
</dbReference>
<proteinExistence type="predicted"/>
<dbReference type="InterPro" id="IPR043504">
    <property type="entry name" value="Peptidase_S1_PA_chymotrypsin"/>
</dbReference>
<feature type="domain" description="Peptidase S1" evidence="2">
    <location>
        <begin position="16"/>
        <end position="147"/>
    </location>
</feature>
<gene>
    <name evidence="3" type="ORF">D623_10017714</name>
</gene>
<evidence type="ECO:0000256" key="1">
    <source>
        <dbReference type="ARBA" id="ARBA00023157"/>
    </source>
</evidence>
<keyword evidence="4" id="KW-1185">Reference proteome</keyword>
<dbReference type="GO" id="GO:0030141">
    <property type="term" value="C:secretory granule"/>
    <property type="evidence" value="ECO:0007669"/>
    <property type="project" value="TreeGrafter"/>
</dbReference>
<dbReference type="PANTHER" id="PTHR24271:SF45">
    <property type="entry name" value="KALLIKREIN-7"/>
    <property type="match status" value="1"/>
</dbReference>
<dbReference type="InterPro" id="IPR001314">
    <property type="entry name" value="Peptidase_S1A"/>
</dbReference>
<dbReference type="InterPro" id="IPR001254">
    <property type="entry name" value="Trypsin_dom"/>
</dbReference>
<dbReference type="SUPFAM" id="SSF50494">
    <property type="entry name" value="Trypsin-like serine proteases"/>
    <property type="match status" value="1"/>
</dbReference>
<dbReference type="Gene3D" id="2.40.10.10">
    <property type="entry name" value="Trypsin-like serine proteases"/>
    <property type="match status" value="2"/>
</dbReference>
<dbReference type="SMART" id="SM00020">
    <property type="entry name" value="Tryp_SPc"/>
    <property type="match status" value="1"/>
</dbReference>
<dbReference type="AlphaFoldDB" id="S7NFJ7"/>
<dbReference type="GO" id="GO:0004252">
    <property type="term" value="F:serine-type endopeptidase activity"/>
    <property type="evidence" value="ECO:0007669"/>
    <property type="project" value="InterPro"/>
</dbReference>